<comment type="caution">
    <text evidence="1">The sequence shown here is derived from an EMBL/GenBank/DDBJ whole genome shotgun (WGS) entry which is preliminary data.</text>
</comment>
<dbReference type="PANTHER" id="PTHR33973:SF4">
    <property type="entry name" value="OS07G0153300 PROTEIN"/>
    <property type="match status" value="1"/>
</dbReference>
<protein>
    <submittedName>
        <fullName evidence="1">DUF1365 family protein</fullName>
    </submittedName>
</protein>
<dbReference type="RefSeq" id="WP_319078660.1">
    <property type="nucleotide sequence ID" value="NZ_JAMYEC010000005.1"/>
</dbReference>
<evidence type="ECO:0000313" key="1">
    <source>
        <dbReference type="EMBL" id="MDX2335131.1"/>
    </source>
</evidence>
<dbReference type="Proteomes" id="UP001272940">
    <property type="component" value="Unassembled WGS sequence"/>
</dbReference>
<organism evidence="1 2">
    <name type="scientific">Brevundimonas vesicularis</name>
    <name type="common">Pseudomonas vesicularis</name>
    <dbReference type="NCBI Taxonomy" id="41276"/>
    <lineage>
        <taxon>Bacteria</taxon>
        <taxon>Pseudomonadati</taxon>
        <taxon>Pseudomonadota</taxon>
        <taxon>Alphaproteobacteria</taxon>
        <taxon>Caulobacterales</taxon>
        <taxon>Caulobacteraceae</taxon>
        <taxon>Brevundimonas</taxon>
    </lineage>
</organism>
<sequence>MVRRERKRAHSFDDAYGRATGTCRVTLNSALYRGRVMHRRLRPKIHKLNYRVFWLLLNLSEIDDVDARLRLFSRNRFNLLSFHDKDHGDGSGALRPQVDAWMAQAGIDLKGGTVRLLTMPRVLGYVFNPISIYYCHWPDGRLAAMVYEVTSTFGIRHAYVIPIPIEDQAAGVIRQGAAKALYVSPFMGMEMDYQFRGHTPGNRLDMTIDGLDAEGVLITAAMAAKRECLEDRNIAAATAAIPLMTFKVVAAIHWEALKLWLKGVGLTRQLKPADTPVTIQRQAQESRLRP</sequence>
<dbReference type="EMBL" id="JAMYEC010000005">
    <property type="protein sequence ID" value="MDX2335131.1"/>
    <property type="molecule type" value="Genomic_DNA"/>
</dbReference>
<dbReference type="PANTHER" id="PTHR33973">
    <property type="entry name" value="OS07G0153300 PROTEIN"/>
    <property type="match status" value="1"/>
</dbReference>
<proteinExistence type="predicted"/>
<gene>
    <name evidence="1" type="ORF">NJD11_09290</name>
</gene>
<accession>A0ABU4KQA2</accession>
<reference evidence="1 2" key="1">
    <citation type="journal article" date="2023" name="FEMS Microbes">
        <title>Whole genomes of deep-sea sponge-associated bacteria exhibit high novel natural product potential.</title>
        <authorList>
            <person name="Hesketh-Best P.J."/>
            <person name="January G.G."/>
            <person name="Koch M.J."/>
            <person name="Warburton P.J."/>
            <person name="Howell K.L."/>
            <person name="Upton M."/>
        </authorList>
    </citation>
    <scope>NUCLEOTIDE SEQUENCE [LARGE SCALE GENOMIC DNA]</scope>
    <source>
        <strain evidence="1 2">PC206-O</strain>
    </source>
</reference>
<keyword evidence="2" id="KW-1185">Reference proteome</keyword>
<dbReference type="InterPro" id="IPR010775">
    <property type="entry name" value="DUF1365"/>
</dbReference>
<name>A0ABU4KQA2_BREVE</name>
<evidence type="ECO:0000313" key="2">
    <source>
        <dbReference type="Proteomes" id="UP001272940"/>
    </source>
</evidence>
<dbReference type="Pfam" id="PF07103">
    <property type="entry name" value="DUF1365"/>
    <property type="match status" value="1"/>
</dbReference>